<keyword evidence="2" id="KW-1185">Reference proteome</keyword>
<proteinExistence type="predicted"/>
<organism evidence="1 2">
    <name type="scientific">Apodospora peruviana</name>
    <dbReference type="NCBI Taxonomy" id="516989"/>
    <lineage>
        <taxon>Eukaryota</taxon>
        <taxon>Fungi</taxon>
        <taxon>Dikarya</taxon>
        <taxon>Ascomycota</taxon>
        <taxon>Pezizomycotina</taxon>
        <taxon>Sordariomycetes</taxon>
        <taxon>Sordariomycetidae</taxon>
        <taxon>Sordariales</taxon>
        <taxon>Lasiosphaeriaceae</taxon>
        <taxon>Apodospora</taxon>
    </lineage>
</organism>
<evidence type="ECO:0000313" key="1">
    <source>
        <dbReference type="EMBL" id="KAK3318000.1"/>
    </source>
</evidence>
<accession>A0AAE0I405</accession>
<comment type="caution">
    <text evidence="1">The sequence shown here is derived from an EMBL/GenBank/DDBJ whole genome shotgun (WGS) entry which is preliminary data.</text>
</comment>
<sequence>TKTCRNYTIPLTVASNNLIFGLPKFLTEFDVADWVDVITNRNPAIAGSLICGAENVTAKCSISATFCQPAKGEITRTRRLCWWLPMVLAYWDPPALDKSKYSFVEHAISQGYSVFYYDRLGVGESSLVSGYVSQLSNRISILTQLTKLVKQGLYVGDLGKPDKVVLLGHNFGSSAVFEAVSADIGLADGVVLTGFSVNKTYLNGIDTGEALGVRIAALQSPKKWAKLDSGYLTSVDVYSNVAIFFKAPDYDPAIAGYSEATKQPASVMEFLTSQAIGANPPLKYKGVAMIISSKFDFPWCTGDCDAILENPGAEYFRGTKAFKAVSYPGAGHGLNLHLNAKGSFEEITDFLSANGL</sequence>
<evidence type="ECO:0008006" key="3">
    <source>
        <dbReference type="Google" id="ProtNLM"/>
    </source>
</evidence>
<dbReference type="Gene3D" id="3.40.50.1820">
    <property type="entry name" value="alpha/beta hydrolase"/>
    <property type="match status" value="1"/>
</dbReference>
<evidence type="ECO:0000313" key="2">
    <source>
        <dbReference type="Proteomes" id="UP001283341"/>
    </source>
</evidence>
<dbReference type="SUPFAM" id="SSF53474">
    <property type="entry name" value="alpha/beta-Hydrolases"/>
    <property type="match status" value="1"/>
</dbReference>
<feature type="non-terminal residue" evidence="1">
    <location>
        <position position="356"/>
    </location>
</feature>
<dbReference type="Proteomes" id="UP001283341">
    <property type="component" value="Unassembled WGS sequence"/>
</dbReference>
<reference evidence="1" key="1">
    <citation type="journal article" date="2023" name="Mol. Phylogenet. Evol.">
        <title>Genome-scale phylogeny and comparative genomics of the fungal order Sordariales.</title>
        <authorList>
            <person name="Hensen N."/>
            <person name="Bonometti L."/>
            <person name="Westerberg I."/>
            <person name="Brannstrom I.O."/>
            <person name="Guillou S."/>
            <person name="Cros-Aarteil S."/>
            <person name="Calhoun S."/>
            <person name="Haridas S."/>
            <person name="Kuo A."/>
            <person name="Mondo S."/>
            <person name="Pangilinan J."/>
            <person name="Riley R."/>
            <person name="LaButti K."/>
            <person name="Andreopoulos B."/>
            <person name="Lipzen A."/>
            <person name="Chen C."/>
            <person name="Yan M."/>
            <person name="Daum C."/>
            <person name="Ng V."/>
            <person name="Clum A."/>
            <person name="Steindorff A."/>
            <person name="Ohm R.A."/>
            <person name="Martin F."/>
            <person name="Silar P."/>
            <person name="Natvig D.O."/>
            <person name="Lalanne C."/>
            <person name="Gautier V."/>
            <person name="Ament-Velasquez S.L."/>
            <person name="Kruys A."/>
            <person name="Hutchinson M.I."/>
            <person name="Powell A.J."/>
            <person name="Barry K."/>
            <person name="Miller A.N."/>
            <person name="Grigoriev I.V."/>
            <person name="Debuchy R."/>
            <person name="Gladieux P."/>
            <person name="Hiltunen Thoren M."/>
            <person name="Johannesson H."/>
        </authorList>
    </citation>
    <scope>NUCLEOTIDE SEQUENCE</scope>
    <source>
        <strain evidence="1">CBS 118394</strain>
    </source>
</reference>
<dbReference type="EMBL" id="JAUEDM010000004">
    <property type="protein sequence ID" value="KAK3318000.1"/>
    <property type="molecule type" value="Genomic_DNA"/>
</dbReference>
<gene>
    <name evidence="1" type="ORF">B0H66DRAFT_477694</name>
</gene>
<dbReference type="InterPro" id="IPR029058">
    <property type="entry name" value="AB_hydrolase_fold"/>
</dbReference>
<name>A0AAE0I405_9PEZI</name>
<reference evidence="1" key="2">
    <citation type="submission" date="2023-06" db="EMBL/GenBank/DDBJ databases">
        <authorList>
            <consortium name="Lawrence Berkeley National Laboratory"/>
            <person name="Haridas S."/>
            <person name="Hensen N."/>
            <person name="Bonometti L."/>
            <person name="Westerberg I."/>
            <person name="Brannstrom I.O."/>
            <person name="Guillou S."/>
            <person name="Cros-Aarteil S."/>
            <person name="Calhoun S."/>
            <person name="Kuo A."/>
            <person name="Mondo S."/>
            <person name="Pangilinan J."/>
            <person name="Riley R."/>
            <person name="Labutti K."/>
            <person name="Andreopoulos B."/>
            <person name="Lipzen A."/>
            <person name="Chen C."/>
            <person name="Yanf M."/>
            <person name="Daum C."/>
            <person name="Ng V."/>
            <person name="Clum A."/>
            <person name="Steindorff A."/>
            <person name="Ohm R."/>
            <person name="Martin F."/>
            <person name="Silar P."/>
            <person name="Natvig D."/>
            <person name="Lalanne C."/>
            <person name="Gautier V."/>
            <person name="Ament-Velasquez S.L."/>
            <person name="Kruys A."/>
            <person name="Hutchinson M.I."/>
            <person name="Powell A.J."/>
            <person name="Barry K."/>
            <person name="Miller A.N."/>
            <person name="Grigoriev I.V."/>
            <person name="Debuchy R."/>
            <person name="Gladieux P."/>
            <person name="Thoren M.H."/>
            <person name="Johannesson H."/>
        </authorList>
    </citation>
    <scope>NUCLEOTIDE SEQUENCE</scope>
    <source>
        <strain evidence="1">CBS 118394</strain>
    </source>
</reference>
<protein>
    <recommendedName>
        <fullName evidence="3">AB hydrolase-1 domain-containing protein</fullName>
    </recommendedName>
</protein>
<dbReference type="AlphaFoldDB" id="A0AAE0I405"/>